<dbReference type="PRINTS" id="PR01368">
    <property type="entry name" value="SYNAPSIN"/>
</dbReference>
<organism evidence="7 8">
    <name type="scientific">Tetranychus urticae</name>
    <name type="common">Two-spotted spider mite</name>
    <dbReference type="NCBI Taxonomy" id="32264"/>
    <lineage>
        <taxon>Eukaryota</taxon>
        <taxon>Metazoa</taxon>
        <taxon>Ecdysozoa</taxon>
        <taxon>Arthropoda</taxon>
        <taxon>Chelicerata</taxon>
        <taxon>Arachnida</taxon>
        <taxon>Acari</taxon>
        <taxon>Acariformes</taxon>
        <taxon>Trombidiformes</taxon>
        <taxon>Prostigmata</taxon>
        <taxon>Eleutherengona</taxon>
        <taxon>Raphignathae</taxon>
        <taxon>Tetranychoidea</taxon>
        <taxon>Tetranychidae</taxon>
        <taxon>Tetranychus</taxon>
    </lineage>
</organism>
<reference evidence="8" key="1">
    <citation type="submission" date="2011-08" db="EMBL/GenBank/DDBJ databases">
        <authorList>
            <person name="Rombauts S."/>
        </authorList>
    </citation>
    <scope>NUCLEOTIDE SEQUENCE</scope>
    <source>
        <strain evidence="8">London</strain>
    </source>
</reference>
<dbReference type="EMBL" id="CAEY01000734">
    <property type="status" value="NOT_ANNOTATED_CDS"/>
    <property type="molecule type" value="Genomic_DNA"/>
</dbReference>
<evidence type="ECO:0000256" key="2">
    <source>
        <dbReference type="ARBA" id="ARBA00022553"/>
    </source>
</evidence>
<evidence type="ECO:0000256" key="1">
    <source>
        <dbReference type="ARBA" id="ARBA00008243"/>
    </source>
</evidence>
<dbReference type="InterPro" id="IPR020898">
    <property type="entry name" value="Synapsin_ATP-bd_dom"/>
</dbReference>
<dbReference type="AlphaFoldDB" id="T1KZ35"/>
<dbReference type="PANTHER" id="PTHR10841">
    <property type="entry name" value="SYNAPSIN"/>
    <property type="match status" value="1"/>
</dbReference>
<dbReference type="InterPro" id="IPR001359">
    <property type="entry name" value="Synapsin"/>
</dbReference>
<evidence type="ECO:0000313" key="7">
    <source>
        <dbReference type="EnsemblMetazoa" id="tetur28g00200.1"/>
    </source>
</evidence>
<proteinExistence type="inferred from homology"/>
<dbReference type="STRING" id="32264.T1KZ35"/>
<dbReference type="EnsemblMetazoa" id="tetur28g00200.1">
    <property type="protein sequence ID" value="tetur28g00200.1"/>
    <property type="gene ID" value="tetur28g00200"/>
</dbReference>
<dbReference type="SUPFAM" id="SSF56059">
    <property type="entry name" value="Glutathione synthetase ATP-binding domain-like"/>
    <property type="match status" value="1"/>
</dbReference>
<evidence type="ECO:0000259" key="6">
    <source>
        <dbReference type="Pfam" id="PF02750"/>
    </source>
</evidence>
<sequence>MRLDEVDERSERLRNANNEIPKCQSSQSTSKFNFCLSNPPRFPCVIKIGHAHCGQGKMKIENPSEFQDIVSIVACAKTFVTSEPFIDSKCDIHIQKIGGNYKAFMRKSISGNWKANVGSSMLEQCPVTERYKKWIDEVSEIFNGLDIVTVEAVLAKDGQEYIYEVTGSQMILMGETQEEDRRIISELVTSKMQHFCGRPVMTKQLSRSSITTSSTTGYSSEEPNTGDLSRSQYSGANPAYGQRPPRDSTQNSGTGAPRRGSQTSIGSASDLTGNQANSGSTGAGSAAGVTNPTSDSGPTSSLGQTTQQIKGLFRRASISTDDSNQTSGVKSEDPDDTMKNLRKTFAGIFGDM</sequence>
<feature type="region of interest" description="Disordered" evidence="5">
    <location>
        <begin position="199"/>
        <end position="338"/>
    </location>
</feature>
<reference evidence="7" key="2">
    <citation type="submission" date="2015-06" db="UniProtKB">
        <authorList>
            <consortium name="EnsemblMetazoa"/>
        </authorList>
    </citation>
    <scope>IDENTIFICATION</scope>
</reference>
<feature type="compositionally biased region" description="Polar residues" evidence="5">
    <location>
        <begin position="221"/>
        <end position="235"/>
    </location>
</feature>
<feature type="domain" description="Synapsin ATP-binding" evidence="6">
    <location>
        <begin position="39"/>
        <end position="193"/>
    </location>
</feature>
<dbReference type="Pfam" id="PF02750">
    <property type="entry name" value="Synapsin_C"/>
    <property type="match status" value="1"/>
</dbReference>
<dbReference type="HOGENOM" id="CLU_010582_2_1_1"/>
<name>T1KZ35_TETUR</name>
<keyword evidence="8" id="KW-1185">Reference proteome</keyword>
<dbReference type="Gene3D" id="3.30.470.20">
    <property type="entry name" value="ATP-grasp fold, B domain"/>
    <property type="match status" value="1"/>
</dbReference>
<feature type="compositionally biased region" description="Low complexity" evidence="5">
    <location>
        <begin position="276"/>
        <end position="288"/>
    </location>
</feature>
<dbReference type="Proteomes" id="UP000015104">
    <property type="component" value="Unassembled WGS sequence"/>
</dbReference>
<comment type="subcellular location">
    <subcellularLocation>
        <location evidence="4">Synapse</location>
    </subcellularLocation>
</comment>
<evidence type="ECO:0000313" key="8">
    <source>
        <dbReference type="Proteomes" id="UP000015104"/>
    </source>
</evidence>
<evidence type="ECO:0000256" key="5">
    <source>
        <dbReference type="SAM" id="MobiDB-lite"/>
    </source>
</evidence>
<feature type="compositionally biased region" description="Polar residues" evidence="5">
    <location>
        <begin position="247"/>
        <end position="275"/>
    </location>
</feature>
<feature type="compositionally biased region" description="Low complexity" evidence="5">
    <location>
        <begin position="206"/>
        <end position="220"/>
    </location>
</feature>
<evidence type="ECO:0000256" key="3">
    <source>
        <dbReference type="ARBA" id="ARBA00023018"/>
    </source>
</evidence>
<dbReference type="FunFam" id="3.30.470.20:FF:000059">
    <property type="entry name" value="Synapsin-3"/>
    <property type="match status" value="1"/>
</dbReference>
<comment type="similarity">
    <text evidence="1">Belongs to the synapsin family.</text>
</comment>
<protein>
    <recommendedName>
        <fullName evidence="6">Synapsin ATP-binding domain-containing protein</fullName>
    </recommendedName>
</protein>
<dbReference type="eggNOG" id="KOG3895">
    <property type="taxonomic scope" value="Eukaryota"/>
</dbReference>
<dbReference type="PANTHER" id="PTHR10841:SF17">
    <property type="entry name" value="SYNAPSIN"/>
    <property type="match status" value="1"/>
</dbReference>
<keyword evidence="3" id="KW-0770">Synapse</keyword>
<dbReference type="GO" id="GO:0030672">
    <property type="term" value="C:synaptic vesicle membrane"/>
    <property type="evidence" value="ECO:0007669"/>
    <property type="project" value="TreeGrafter"/>
</dbReference>
<evidence type="ECO:0000256" key="4">
    <source>
        <dbReference type="ARBA" id="ARBA00034103"/>
    </source>
</evidence>
<keyword evidence="2" id="KW-0597">Phosphoprotein</keyword>
<accession>T1KZ35</accession>
<dbReference type="GO" id="GO:0007269">
    <property type="term" value="P:neurotransmitter secretion"/>
    <property type="evidence" value="ECO:0007669"/>
    <property type="project" value="InterPro"/>
</dbReference>
<feature type="compositionally biased region" description="Polar residues" evidence="5">
    <location>
        <begin position="290"/>
        <end position="309"/>
    </location>
</feature>
<feature type="compositionally biased region" description="Polar residues" evidence="5">
    <location>
        <begin position="317"/>
        <end position="329"/>
    </location>
</feature>